<dbReference type="PANTHER" id="PTHR10457">
    <property type="entry name" value="MEVALONATE KINASE/GALACTOKINASE"/>
    <property type="match status" value="1"/>
</dbReference>
<dbReference type="PANTHER" id="PTHR10457:SF7">
    <property type="entry name" value="GALACTOKINASE-RELATED"/>
    <property type="match status" value="1"/>
</dbReference>
<reference evidence="11 12" key="1">
    <citation type="submission" date="2019-02" db="EMBL/GenBank/DDBJ databases">
        <title>Prokaryotic population dynamics and viral predation in marine succession experiment using metagenomics: the confinement effect.</title>
        <authorList>
            <person name="Haro-Moreno J.M."/>
            <person name="Rodriguez-Valera F."/>
            <person name="Lopez-Perez M."/>
        </authorList>
    </citation>
    <scope>NUCLEOTIDE SEQUENCE [LARGE SCALE GENOMIC DNA]</scope>
    <source>
        <strain evidence="11">MED-G170</strain>
    </source>
</reference>
<evidence type="ECO:0000256" key="4">
    <source>
        <dbReference type="ARBA" id="ARBA00022777"/>
    </source>
</evidence>
<dbReference type="GO" id="GO:0004335">
    <property type="term" value="F:galactokinase activity"/>
    <property type="evidence" value="ECO:0007669"/>
    <property type="project" value="UniProtKB-UniRule"/>
</dbReference>
<keyword evidence="4 11" id="KW-0418">Kinase</keyword>
<evidence type="ECO:0000256" key="9">
    <source>
        <dbReference type="NCBIfam" id="TIGR00131"/>
    </source>
</evidence>
<dbReference type="AlphaFoldDB" id="A0A520MBA2"/>
<dbReference type="EMBL" id="SHBP01000029">
    <property type="protein sequence ID" value="RZO18473.1"/>
    <property type="molecule type" value="Genomic_DNA"/>
</dbReference>
<keyword evidence="2" id="KW-0479">Metal-binding</keyword>
<feature type="domain" description="GHMP kinase C-terminal" evidence="10">
    <location>
        <begin position="118"/>
        <end position="200"/>
    </location>
</feature>
<keyword evidence="5" id="KW-0067">ATP-binding</keyword>
<proteinExistence type="predicted"/>
<evidence type="ECO:0000256" key="5">
    <source>
        <dbReference type="ARBA" id="ARBA00022840"/>
    </source>
</evidence>
<feature type="non-terminal residue" evidence="11">
    <location>
        <position position="1"/>
    </location>
</feature>
<dbReference type="Gene3D" id="3.30.70.890">
    <property type="entry name" value="GHMP kinase, C-terminal domain"/>
    <property type="match status" value="1"/>
</dbReference>
<comment type="caution">
    <text evidence="11">The sequence shown here is derived from an EMBL/GenBank/DDBJ whole genome shotgun (WGS) entry which is preliminary data.</text>
</comment>
<evidence type="ECO:0000256" key="1">
    <source>
        <dbReference type="ARBA" id="ARBA00022679"/>
    </source>
</evidence>
<gene>
    <name evidence="11" type="primary">galK</name>
    <name evidence="11" type="ORF">EVB03_09825</name>
</gene>
<name>A0A520MBA2_9GAMM</name>
<dbReference type="SUPFAM" id="SSF55060">
    <property type="entry name" value="GHMP Kinase, C-terminal domain"/>
    <property type="match status" value="1"/>
</dbReference>
<dbReference type="InterPro" id="IPR014721">
    <property type="entry name" value="Ribsml_uS5_D2-typ_fold_subgr"/>
</dbReference>
<dbReference type="GO" id="GO:0006012">
    <property type="term" value="P:galactose metabolic process"/>
    <property type="evidence" value="ECO:0007669"/>
    <property type="project" value="UniProtKB-UniRule"/>
</dbReference>
<dbReference type="Pfam" id="PF08544">
    <property type="entry name" value="GHMP_kinases_C"/>
    <property type="match status" value="1"/>
</dbReference>
<keyword evidence="1 11" id="KW-0808">Transferase</keyword>
<dbReference type="InterPro" id="IPR036554">
    <property type="entry name" value="GHMP_kinase_C_sf"/>
</dbReference>
<dbReference type="GO" id="GO:0005524">
    <property type="term" value="F:ATP binding"/>
    <property type="evidence" value="ECO:0007669"/>
    <property type="project" value="UniProtKB-UniRule"/>
</dbReference>
<keyword evidence="3" id="KW-0547">Nucleotide-binding</keyword>
<evidence type="ECO:0000313" key="12">
    <source>
        <dbReference type="Proteomes" id="UP000315889"/>
    </source>
</evidence>
<evidence type="ECO:0000256" key="7">
    <source>
        <dbReference type="ARBA" id="ARBA00023144"/>
    </source>
</evidence>
<dbReference type="SUPFAM" id="SSF54211">
    <property type="entry name" value="Ribosomal protein S5 domain 2-like"/>
    <property type="match status" value="1"/>
</dbReference>
<dbReference type="Proteomes" id="UP000315889">
    <property type="component" value="Unassembled WGS sequence"/>
</dbReference>
<evidence type="ECO:0000256" key="6">
    <source>
        <dbReference type="ARBA" id="ARBA00022842"/>
    </source>
</evidence>
<dbReference type="GO" id="GO:0005829">
    <property type="term" value="C:cytosol"/>
    <property type="evidence" value="ECO:0007669"/>
    <property type="project" value="TreeGrafter"/>
</dbReference>
<keyword evidence="6" id="KW-0460">Magnesium</keyword>
<keyword evidence="8" id="KW-0119">Carbohydrate metabolism</keyword>
<dbReference type="EC" id="2.7.1.6" evidence="9"/>
<evidence type="ECO:0000256" key="3">
    <source>
        <dbReference type="ARBA" id="ARBA00022741"/>
    </source>
</evidence>
<organism evidence="11 12">
    <name type="scientific">SAR92 clade bacterium</name>
    <dbReference type="NCBI Taxonomy" id="2315479"/>
    <lineage>
        <taxon>Bacteria</taxon>
        <taxon>Pseudomonadati</taxon>
        <taxon>Pseudomonadota</taxon>
        <taxon>Gammaproteobacteria</taxon>
        <taxon>Cellvibrionales</taxon>
        <taxon>Porticoccaceae</taxon>
        <taxon>SAR92 clade</taxon>
    </lineage>
</organism>
<keyword evidence="7" id="KW-0299">Galactose metabolism</keyword>
<dbReference type="NCBIfam" id="TIGR00131">
    <property type="entry name" value="gal_kin"/>
    <property type="match status" value="1"/>
</dbReference>
<evidence type="ECO:0000256" key="2">
    <source>
        <dbReference type="ARBA" id="ARBA00022723"/>
    </source>
</evidence>
<dbReference type="GO" id="GO:0046872">
    <property type="term" value="F:metal ion binding"/>
    <property type="evidence" value="ECO:0007669"/>
    <property type="project" value="UniProtKB-KW"/>
</dbReference>
<dbReference type="PRINTS" id="PR00959">
    <property type="entry name" value="MEVGALKINASE"/>
</dbReference>
<dbReference type="InterPro" id="IPR020568">
    <property type="entry name" value="Ribosomal_Su5_D2-typ_SF"/>
</dbReference>
<accession>A0A520MBA2</accession>
<sequence length="227" mass="24796">ENEFVGCQCGIMDQLVSALGLEGHAMLLDCRSLTFQDAPIPDGMVILVVNSNVQRGLVDSEYNARRQQCEEVARILNVPALRDVSLEQLNGAKKNLSQEQYRRARHVVSENTRTIAAMTAMKINDIKTLGSLMDLSHDSLRDDYEVTTKELDGLVFIIKSVINDAGGVRMTGGGFGGCVVALIPAELEQAVIAAVEAQYSSQFGLEAEIYRCHASTGAFRAVNRNYV</sequence>
<evidence type="ECO:0000259" key="10">
    <source>
        <dbReference type="Pfam" id="PF08544"/>
    </source>
</evidence>
<dbReference type="FunFam" id="3.30.70.890:FF:000001">
    <property type="entry name" value="Galactokinase"/>
    <property type="match status" value="1"/>
</dbReference>
<evidence type="ECO:0000313" key="11">
    <source>
        <dbReference type="EMBL" id="RZO18473.1"/>
    </source>
</evidence>
<dbReference type="Gene3D" id="3.30.230.10">
    <property type="match status" value="1"/>
</dbReference>
<dbReference type="InterPro" id="IPR000705">
    <property type="entry name" value="Galactokinase"/>
</dbReference>
<dbReference type="InterPro" id="IPR013750">
    <property type="entry name" value="GHMP_kinase_C_dom"/>
</dbReference>
<protein>
    <recommendedName>
        <fullName evidence="9">Galactokinase</fullName>
        <ecNumber evidence="9">2.7.1.6</ecNumber>
    </recommendedName>
</protein>
<evidence type="ECO:0000256" key="8">
    <source>
        <dbReference type="ARBA" id="ARBA00023277"/>
    </source>
</evidence>